<evidence type="ECO:0000256" key="5">
    <source>
        <dbReference type="ARBA" id="ARBA00022679"/>
    </source>
</evidence>
<evidence type="ECO:0000259" key="21">
    <source>
        <dbReference type="PROSITE" id="PS50026"/>
    </source>
</evidence>
<keyword evidence="23" id="KW-1185">Reference proteome</keyword>
<dbReference type="Proteomes" id="UP000607653">
    <property type="component" value="Unassembled WGS sequence"/>
</dbReference>
<dbReference type="InterPro" id="IPR025287">
    <property type="entry name" value="WAK_GUB"/>
</dbReference>
<dbReference type="CDD" id="cd00054">
    <property type="entry name" value="EGF_CA"/>
    <property type="match status" value="1"/>
</dbReference>
<dbReference type="FunFam" id="2.10.25.10:FF:000628">
    <property type="entry name" value="Wall-associated receptor kinase 2"/>
    <property type="match status" value="1"/>
</dbReference>
<evidence type="ECO:0000256" key="9">
    <source>
        <dbReference type="ARBA" id="ARBA00022741"/>
    </source>
</evidence>
<dbReference type="SMART" id="SM00181">
    <property type="entry name" value="EGF"/>
    <property type="match status" value="2"/>
</dbReference>
<dbReference type="Gene3D" id="1.10.510.10">
    <property type="entry name" value="Transferase(Phosphotransferase) domain 1"/>
    <property type="match status" value="1"/>
</dbReference>
<dbReference type="PROSITE" id="PS00108">
    <property type="entry name" value="PROTEIN_KINASE_ST"/>
    <property type="match status" value="1"/>
</dbReference>
<evidence type="ECO:0000256" key="4">
    <source>
        <dbReference type="ARBA" id="ARBA00022553"/>
    </source>
</evidence>
<comment type="function">
    <text evidence="16">Serine/threonine-protein kinase that may function as a signaling receptor of extracellular matrix component. Binding to pectin may have significance in the control of cell expansion, morphogenesis and development.</text>
</comment>
<keyword evidence="5" id="KW-0808">Transferase</keyword>
<keyword evidence="8" id="KW-0677">Repeat</keyword>
<dbReference type="CDD" id="cd14066">
    <property type="entry name" value="STKc_IRAK"/>
    <property type="match status" value="1"/>
</dbReference>
<evidence type="ECO:0000256" key="16">
    <source>
        <dbReference type="ARBA" id="ARBA00058961"/>
    </source>
</evidence>
<dbReference type="InterPro" id="IPR045274">
    <property type="entry name" value="WAK-like"/>
</dbReference>
<evidence type="ECO:0000313" key="23">
    <source>
        <dbReference type="Proteomes" id="UP000607653"/>
    </source>
</evidence>
<dbReference type="Pfam" id="PF07714">
    <property type="entry name" value="PK_Tyr_Ser-Thr"/>
    <property type="match status" value="1"/>
</dbReference>
<dbReference type="InterPro" id="IPR018097">
    <property type="entry name" value="EGF_Ca-bd_CS"/>
</dbReference>
<dbReference type="PANTHER" id="PTHR27005">
    <property type="entry name" value="WALL-ASSOCIATED RECEPTOR KINASE-LIKE 21"/>
    <property type="match status" value="1"/>
</dbReference>
<dbReference type="Gene3D" id="3.30.200.20">
    <property type="entry name" value="Phosphorylase Kinase, domain 1"/>
    <property type="match status" value="1"/>
</dbReference>
<dbReference type="InterPro" id="IPR013695">
    <property type="entry name" value="WAK"/>
</dbReference>
<keyword evidence="4" id="KW-0597">Phosphoprotein</keyword>
<evidence type="ECO:0000256" key="10">
    <source>
        <dbReference type="ARBA" id="ARBA00022777"/>
    </source>
</evidence>
<dbReference type="FunFam" id="1.10.510.10:FF:000084">
    <property type="entry name" value="Wall-associated receptor kinase 2"/>
    <property type="match status" value="1"/>
</dbReference>
<evidence type="ECO:0000256" key="1">
    <source>
        <dbReference type="ARBA" id="ARBA00004479"/>
    </source>
</evidence>
<dbReference type="InterPro" id="IPR011009">
    <property type="entry name" value="Kinase-like_dom_sf"/>
</dbReference>
<comment type="caution">
    <text evidence="17">Lacks conserved residue(s) required for the propagation of feature annotation.</text>
</comment>
<dbReference type="Pfam" id="PF13947">
    <property type="entry name" value="GUB_WAK_bind"/>
    <property type="match status" value="1"/>
</dbReference>
<keyword evidence="6 19" id="KW-0812">Transmembrane</keyword>
<evidence type="ECO:0000256" key="7">
    <source>
        <dbReference type="ARBA" id="ARBA00022729"/>
    </source>
</evidence>
<dbReference type="InterPro" id="IPR049883">
    <property type="entry name" value="NOTCH1_EGF-like"/>
</dbReference>
<feature type="domain" description="Protein kinase" evidence="20">
    <location>
        <begin position="395"/>
        <end position="665"/>
    </location>
</feature>
<evidence type="ECO:0000256" key="18">
    <source>
        <dbReference type="PROSITE-ProRule" id="PRU10141"/>
    </source>
</evidence>
<dbReference type="SUPFAM" id="SSF57196">
    <property type="entry name" value="EGF/Laminin"/>
    <property type="match status" value="1"/>
</dbReference>
<dbReference type="AlphaFoldDB" id="A0A822Z2R6"/>
<dbReference type="Gene3D" id="2.10.25.10">
    <property type="entry name" value="Laminin"/>
    <property type="match status" value="2"/>
</dbReference>
<evidence type="ECO:0000256" key="19">
    <source>
        <dbReference type="SAM" id="Phobius"/>
    </source>
</evidence>
<dbReference type="GO" id="GO:0005524">
    <property type="term" value="F:ATP binding"/>
    <property type="evidence" value="ECO:0007669"/>
    <property type="project" value="UniProtKB-UniRule"/>
</dbReference>
<dbReference type="InterPro" id="IPR000152">
    <property type="entry name" value="EGF-type_Asp/Asn_hydroxyl_site"/>
</dbReference>
<feature type="binding site" evidence="18">
    <location>
        <position position="424"/>
    </location>
    <ligand>
        <name>ATP</name>
        <dbReference type="ChEBI" id="CHEBI:30616"/>
    </ligand>
</feature>
<dbReference type="InterPro" id="IPR008271">
    <property type="entry name" value="Ser/Thr_kinase_AS"/>
</dbReference>
<dbReference type="GO" id="GO:0005509">
    <property type="term" value="F:calcium ion binding"/>
    <property type="evidence" value="ECO:0007669"/>
    <property type="project" value="InterPro"/>
</dbReference>
<dbReference type="PROSITE" id="PS50026">
    <property type="entry name" value="EGF_3"/>
    <property type="match status" value="1"/>
</dbReference>
<evidence type="ECO:0000256" key="11">
    <source>
        <dbReference type="ARBA" id="ARBA00022840"/>
    </source>
</evidence>
<dbReference type="GO" id="GO:0030247">
    <property type="term" value="F:polysaccharide binding"/>
    <property type="evidence" value="ECO:0007669"/>
    <property type="project" value="InterPro"/>
</dbReference>
<keyword evidence="13 19" id="KW-0472">Membrane</keyword>
<evidence type="ECO:0000256" key="12">
    <source>
        <dbReference type="ARBA" id="ARBA00022989"/>
    </source>
</evidence>
<evidence type="ECO:0000256" key="14">
    <source>
        <dbReference type="ARBA" id="ARBA00023157"/>
    </source>
</evidence>
<evidence type="ECO:0000256" key="3">
    <source>
        <dbReference type="ARBA" id="ARBA00022536"/>
    </source>
</evidence>
<evidence type="ECO:0000259" key="20">
    <source>
        <dbReference type="PROSITE" id="PS50011"/>
    </source>
</evidence>
<keyword evidence="2" id="KW-0723">Serine/threonine-protein kinase</keyword>
<name>A0A822Z2R6_NELNU</name>
<comment type="subcellular location">
    <subcellularLocation>
        <location evidence="1">Membrane</location>
        <topology evidence="1">Single-pass type I membrane protein</topology>
    </subcellularLocation>
</comment>
<dbReference type="SMART" id="SM00179">
    <property type="entry name" value="EGF_CA"/>
    <property type="match status" value="1"/>
</dbReference>
<dbReference type="Pfam" id="PF08488">
    <property type="entry name" value="WAK"/>
    <property type="match status" value="1"/>
</dbReference>
<dbReference type="PROSITE" id="PS00010">
    <property type="entry name" value="ASX_HYDROXYL"/>
    <property type="match status" value="1"/>
</dbReference>
<dbReference type="FunFam" id="2.10.25.10:FF:000038">
    <property type="entry name" value="Fibrillin 2"/>
    <property type="match status" value="1"/>
</dbReference>
<evidence type="ECO:0008006" key="24">
    <source>
        <dbReference type="Google" id="ProtNLM"/>
    </source>
</evidence>
<dbReference type="PROSITE" id="PS01187">
    <property type="entry name" value="EGF_CA"/>
    <property type="match status" value="1"/>
</dbReference>
<dbReference type="InterPro" id="IPR001245">
    <property type="entry name" value="Ser-Thr/Tyr_kinase_cat_dom"/>
</dbReference>
<dbReference type="GO" id="GO:0016020">
    <property type="term" value="C:membrane"/>
    <property type="evidence" value="ECO:0007669"/>
    <property type="project" value="UniProtKB-SubCell"/>
</dbReference>
<evidence type="ECO:0000256" key="6">
    <source>
        <dbReference type="ARBA" id="ARBA00022692"/>
    </source>
</evidence>
<dbReference type="PANTHER" id="PTHR27005:SF283">
    <property type="entry name" value="OS02G0633066 PROTEIN"/>
    <property type="match status" value="1"/>
</dbReference>
<dbReference type="Pfam" id="PF07645">
    <property type="entry name" value="EGF_CA"/>
    <property type="match status" value="1"/>
</dbReference>
<dbReference type="GO" id="GO:0004674">
    <property type="term" value="F:protein serine/threonine kinase activity"/>
    <property type="evidence" value="ECO:0007669"/>
    <property type="project" value="UniProtKB-KW"/>
</dbReference>
<keyword evidence="12 19" id="KW-1133">Transmembrane helix</keyword>
<keyword evidence="14" id="KW-1015">Disulfide bond</keyword>
<evidence type="ECO:0000256" key="2">
    <source>
        <dbReference type="ARBA" id="ARBA00022527"/>
    </source>
</evidence>
<keyword evidence="15" id="KW-0325">Glycoprotein</keyword>
<dbReference type="PROSITE" id="PS00107">
    <property type="entry name" value="PROTEIN_KINASE_ATP"/>
    <property type="match status" value="1"/>
</dbReference>
<accession>A0A822Z2R6</accession>
<reference evidence="22 23" key="1">
    <citation type="journal article" date="2020" name="Mol. Biol. Evol.">
        <title>Distinct Expression and Methylation Patterns for Genes with Different Fates following a Single Whole-Genome Duplication in Flowering Plants.</title>
        <authorList>
            <person name="Shi T."/>
            <person name="Rahmani R.S."/>
            <person name="Gugger P.F."/>
            <person name="Wang M."/>
            <person name="Li H."/>
            <person name="Zhang Y."/>
            <person name="Li Z."/>
            <person name="Wang Q."/>
            <person name="Van de Peer Y."/>
            <person name="Marchal K."/>
            <person name="Chen J."/>
        </authorList>
    </citation>
    <scope>NUCLEOTIDE SEQUENCE [LARGE SCALE GENOMIC DNA]</scope>
    <source>
        <tissue evidence="22">Leaf</tissue>
    </source>
</reference>
<evidence type="ECO:0000256" key="8">
    <source>
        <dbReference type="ARBA" id="ARBA00022737"/>
    </source>
</evidence>
<dbReference type="InterPro" id="IPR001881">
    <property type="entry name" value="EGF-like_Ca-bd_dom"/>
</dbReference>
<feature type="transmembrane region" description="Helical" evidence="19">
    <location>
        <begin position="326"/>
        <end position="348"/>
    </location>
</feature>
<dbReference type="GO" id="GO:0007166">
    <property type="term" value="P:cell surface receptor signaling pathway"/>
    <property type="evidence" value="ECO:0007669"/>
    <property type="project" value="InterPro"/>
</dbReference>
<gene>
    <name evidence="22" type="ORF">HUJ06_013645</name>
</gene>
<protein>
    <recommendedName>
        <fullName evidence="24">Wall-associated receptor kinase 2-like</fullName>
    </recommendedName>
</protein>
<dbReference type="InterPro" id="IPR017441">
    <property type="entry name" value="Protein_kinase_ATP_BS"/>
</dbReference>
<keyword evidence="3 17" id="KW-0245">EGF-like domain</keyword>
<evidence type="ECO:0000256" key="15">
    <source>
        <dbReference type="ARBA" id="ARBA00023180"/>
    </source>
</evidence>
<dbReference type="SMART" id="SM00220">
    <property type="entry name" value="S_TKc"/>
    <property type="match status" value="1"/>
</dbReference>
<comment type="caution">
    <text evidence="22">The sequence shown here is derived from an EMBL/GenBank/DDBJ whole genome shotgun (WGS) entry which is preliminary data.</text>
</comment>
<dbReference type="FunFam" id="3.30.200.20:FF:000043">
    <property type="entry name" value="Wall-associated receptor kinase 2"/>
    <property type="match status" value="1"/>
</dbReference>
<dbReference type="InterPro" id="IPR000742">
    <property type="entry name" value="EGF"/>
</dbReference>
<dbReference type="PROSITE" id="PS50011">
    <property type="entry name" value="PROTEIN_KINASE_DOM"/>
    <property type="match status" value="1"/>
</dbReference>
<keyword evidence="11 18" id="KW-0067">ATP-binding</keyword>
<evidence type="ECO:0000256" key="13">
    <source>
        <dbReference type="ARBA" id="ARBA00023136"/>
    </source>
</evidence>
<dbReference type="InterPro" id="IPR000719">
    <property type="entry name" value="Prot_kinase_dom"/>
</dbReference>
<evidence type="ECO:0000313" key="22">
    <source>
        <dbReference type="EMBL" id="DAD39322.1"/>
    </source>
</evidence>
<keyword evidence="9 18" id="KW-0547">Nucleotide-binding</keyword>
<organism evidence="22 23">
    <name type="scientific">Nelumbo nucifera</name>
    <name type="common">Sacred lotus</name>
    <dbReference type="NCBI Taxonomy" id="4432"/>
    <lineage>
        <taxon>Eukaryota</taxon>
        <taxon>Viridiplantae</taxon>
        <taxon>Streptophyta</taxon>
        <taxon>Embryophyta</taxon>
        <taxon>Tracheophyta</taxon>
        <taxon>Spermatophyta</taxon>
        <taxon>Magnoliopsida</taxon>
        <taxon>Proteales</taxon>
        <taxon>Nelumbonaceae</taxon>
        <taxon>Nelumbo</taxon>
    </lineage>
</organism>
<keyword evidence="7" id="KW-0732">Signal</keyword>
<sequence>MGAQIISKVGCQEKCGNVSVPYPFGIGDSCSIDAQFNLTCNHSFSPPKLFLPHGNLVVLDISPYGELRTLVWNAWDCYDEYGNRFNFTAWTTLARFTFSDTRNKFTAIGCDTVAYIIGTKGQTYTSGCISLCSDITHVVNGSCAGMGCCQTSIPKGLMKYEVEVYSFDKHSKVWKFNPCSYAFLTEEGLYNFSSTDLQTVTTATQSRVVLDWAVGNETCEEAKRNLTTYACHENSYCYSSKNGRPGYLCNCSDGYQGNPYLPQGCQDIDECSDPSLIACSYQCNNTIGGYFCSCPSGYHGDGRINGQGCLPDINDDENDRLLVIKFTLGACLGIFFLLACGCLLYCTIRKRRIILLKEQNFQKNGGLLLDQIASRRGVPAEIFKEEYLKRATENFDENHVIGEGGFGMVYRGVLHDNRVVAIKKPKIMDQSQISQFVNEIHILLQISHPNVVKLLGCCLETEVPLLVYEFISNGTLFQHIHREQNRPFISWENRLRIATETAGALAHLHSHSIPVLHRDMKSANILLDNNHIAKVSDFGASRFVPSDQTQMTALVQGTFGYLDPECLHTGQLTDKSDVYSFGIVLVELLTGEKPLSLDRPEVHKSLAMYFISSLRENRLFQILENGIVNETNNAQVRAVAELARKCLKVKGEDRPTMKEVEDELIRLGNFQELPRVVQQNYEETEPLLDETSNYSI</sequence>
<evidence type="ECO:0000256" key="17">
    <source>
        <dbReference type="PROSITE-ProRule" id="PRU00076"/>
    </source>
</evidence>
<feature type="domain" description="EGF-like" evidence="21">
    <location>
        <begin position="267"/>
        <end position="301"/>
    </location>
</feature>
<keyword evidence="10" id="KW-0418">Kinase</keyword>
<dbReference type="EMBL" id="DUZY01000005">
    <property type="protein sequence ID" value="DAD39322.1"/>
    <property type="molecule type" value="Genomic_DNA"/>
</dbReference>
<proteinExistence type="predicted"/>
<dbReference type="SUPFAM" id="SSF56112">
    <property type="entry name" value="Protein kinase-like (PK-like)"/>
    <property type="match status" value="1"/>
</dbReference>